<dbReference type="InterPro" id="IPR013324">
    <property type="entry name" value="RNA_pol_sigma_r3/r4-like"/>
</dbReference>
<dbReference type="NCBIfam" id="TIGR02937">
    <property type="entry name" value="sigma70-ECF"/>
    <property type="match status" value="1"/>
</dbReference>
<dbReference type="GO" id="GO:0006352">
    <property type="term" value="P:DNA-templated transcription initiation"/>
    <property type="evidence" value="ECO:0007669"/>
    <property type="project" value="InterPro"/>
</dbReference>
<name>A0A9X2PBK0_9BACT</name>
<dbReference type="GO" id="GO:0003700">
    <property type="term" value="F:DNA-binding transcription factor activity"/>
    <property type="evidence" value="ECO:0007669"/>
    <property type="project" value="InterPro"/>
</dbReference>
<dbReference type="Gene3D" id="1.10.1740.10">
    <property type="match status" value="1"/>
</dbReference>
<dbReference type="PANTHER" id="PTHR47756">
    <property type="entry name" value="BLL6612 PROTEIN-RELATED"/>
    <property type="match status" value="1"/>
</dbReference>
<dbReference type="Pfam" id="PF20239">
    <property type="entry name" value="DUF6596"/>
    <property type="match status" value="1"/>
</dbReference>
<dbReference type="InterPro" id="IPR013325">
    <property type="entry name" value="RNA_pol_sigma_r2"/>
</dbReference>
<feature type="domain" description="RNA polymerase sigma-70 region 2" evidence="1">
    <location>
        <begin position="10"/>
        <end position="78"/>
    </location>
</feature>
<dbReference type="PANTHER" id="PTHR47756:SF2">
    <property type="entry name" value="BLL6612 PROTEIN"/>
    <property type="match status" value="1"/>
</dbReference>
<dbReference type="AlphaFoldDB" id="A0A9X2PBK0"/>
<gene>
    <name evidence="3" type="ORF">NU887_18605</name>
</gene>
<dbReference type="Proteomes" id="UP001142175">
    <property type="component" value="Unassembled WGS sequence"/>
</dbReference>
<protein>
    <submittedName>
        <fullName evidence="3">Sigma-70 family RNA polymerase sigma factor</fullName>
    </submittedName>
</protein>
<organism evidence="3 4">
    <name type="scientific">Aquiflexum gelatinilyticum</name>
    <dbReference type="NCBI Taxonomy" id="2961943"/>
    <lineage>
        <taxon>Bacteria</taxon>
        <taxon>Pseudomonadati</taxon>
        <taxon>Bacteroidota</taxon>
        <taxon>Cytophagia</taxon>
        <taxon>Cytophagales</taxon>
        <taxon>Cyclobacteriaceae</taxon>
        <taxon>Aquiflexum</taxon>
    </lineage>
</organism>
<dbReference type="EMBL" id="JANSUY010000022">
    <property type="protein sequence ID" value="MCR9017052.1"/>
    <property type="molecule type" value="Genomic_DNA"/>
</dbReference>
<proteinExistence type="predicted"/>
<sequence>MQSQDLIPHLFRTEYSKLVTVLSKFFGLDHIEVAEDIVSETFLAAMETWPYQGIPDLPTAWLYRVAKNKTLNHVKKHQLFNKKISDGFKKSNSWIEELEVDLSEQNIRDSQLQMLFAISHPSISTESQISLALRVLCGFGIDEIADAFLTNKETINKRLFRAKEKLRTEKIQLILPSDEEINKRLEPVLKTIYLLFNEGYYSERSETLIRKELCLEAMRLNFLLLENPLSNQHLTNALMALMCFQASRLEARVGGSGEIVLYQDQDASLWNVELISRGNYYLTKAAAWPVISVYFLEASIAYWHTIQEDSDEKWENILHLYNQLLAIAYSPIAALNRTYALAKVRGKETAIQEAEKLGLSNNHFYHMLLAELYRDQNPTKVKSHLQKALELCKTDSEKKLIEKKLSQV</sequence>
<evidence type="ECO:0000259" key="1">
    <source>
        <dbReference type="Pfam" id="PF04542"/>
    </source>
</evidence>
<evidence type="ECO:0000313" key="4">
    <source>
        <dbReference type="Proteomes" id="UP001142175"/>
    </source>
</evidence>
<dbReference type="InterPro" id="IPR014284">
    <property type="entry name" value="RNA_pol_sigma-70_dom"/>
</dbReference>
<comment type="caution">
    <text evidence="3">The sequence shown here is derived from an EMBL/GenBank/DDBJ whole genome shotgun (WGS) entry which is preliminary data.</text>
</comment>
<accession>A0A9X2PBK0</accession>
<evidence type="ECO:0000313" key="3">
    <source>
        <dbReference type="EMBL" id="MCR9017052.1"/>
    </source>
</evidence>
<dbReference type="InterPro" id="IPR046531">
    <property type="entry name" value="DUF6596"/>
</dbReference>
<dbReference type="InterPro" id="IPR007627">
    <property type="entry name" value="RNA_pol_sigma70_r2"/>
</dbReference>
<feature type="domain" description="DUF6596" evidence="2">
    <location>
        <begin position="184"/>
        <end position="286"/>
    </location>
</feature>
<reference evidence="3" key="1">
    <citation type="submission" date="2022-08" db="EMBL/GenBank/DDBJ databases">
        <authorList>
            <person name="Zhang D."/>
        </authorList>
    </citation>
    <scope>NUCLEOTIDE SEQUENCE</scope>
    <source>
        <strain evidence="3">XJ19-11</strain>
    </source>
</reference>
<dbReference type="RefSeq" id="WP_258424895.1">
    <property type="nucleotide sequence ID" value="NZ_JANSUY010000022.1"/>
</dbReference>
<dbReference type="SUPFAM" id="SSF88946">
    <property type="entry name" value="Sigma2 domain of RNA polymerase sigma factors"/>
    <property type="match status" value="1"/>
</dbReference>
<dbReference type="SUPFAM" id="SSF88659">
    <property type="entry name" value="Sigma3 and sigma4 domains of RNA polymerase sigma factors"/>
    <property type="match status" value="1"/>
</dbReference>
<dbReference type="Pfam" id="PF04542">
    <property type="entry name" value="Sigma70_r2"/>
    <property type="match status" value="1"/>
</dbReference>
<evidence type="ECO:0000259" key="2">
    <source>
        <dbReference type="Pfam" id="PF20239"/>
    </source>
</evidence>
<keyword evidence="4" id="KW-1185">Reference proteome</keyword>